<dbReference type="InterPro" id="IPR019398">
    <property type="entry name" value="Pre-rRNA_process_TSR2"/>
</dbReference>
<evidence type="ECO:0000313" key="5">
    <source>
        <dbReference type="EMBL" id="KAF2453697.1"/>
    </source>
</evidence>
<keyword evidence="6" id="KW-1185">Reference proteome</keyword>
<comment type="similarity">
    <text evidence="1">Belongs to the TSR2 family.</text>
</comment>
<evidence type="ECO:0000256" key="4">
    <source>
        <dbReference type="SAM" id="SignalP"/>
    </source>
</evidence>
<keyword evidence="2" id="KW-0698">rRNA processing</keyword>
<feature type="region of interest" description="Disordered" evidence="3">
    <location>
        <begin position="117"/>
        <end position="184"/>
    </location>
</feature>
<dbReference type="Proteomes" id="UP000799766">
    <property type="component" value="Unassembled WGS sequence"/>
</dbReference>
<dbReference type="AlphaFoldDB" id="A0A6A6NQ97"/>
<feature type="compositionally biased region" description="Basic and acidic residues" evidence="3">
    <location>
        <begin position="117"/>
        <end position="132"/>
    </location>
</feature>
<evidence type="ECO:0000313" key="6">
    <source>
        <dbReference type="Proteomes" id="UP000799766"/>
    </source>
</evidence>
<gene>
    <name evidence="5" type="ORF">BDY21DRAFT_116850</name>
</gene>
<proteinExistence type="inferred from homology"/>
<dbReference type="PANTHER" id="PTHR21250">
    <property type="entry name" value="PRE-RRNA-PROCESSING PROTEIN TSR2 HOMOLOG"/>
    <property type="match status" value="1"/>
</dbReference>
<evidence type="ECO:0000256" key="3">
    <source>
        <dbReference type="SAM" id="MobiDB-lite"/>
    </source>
</evidence>
<name>A0A6A6NQ97_9PEZI</name>
<dbReference type="GO" id="GO:0006364">
    <property type="term" value="P:rRNA processing"/>
    <property type="evidence" value="ECO:0007669"/>
    <property type="project" value="UniProtKB-KW"/>
</dbReference>
<organism evidence="5 6">
    <name type="scientific">Lineolata rhizophorae</name>
    <dbReference type="NCBI Taxonomy" id="578093"/>
    <lineage>
        <taxon>Eukaryota</taxon>
        <taxon>Fungi</taxon>
        <taxon>Dikarya</taxon>
        <taxon>Ascomycota</taxon>
        <taxon>Pezizomycotina</taxon>
        <taxon>Dothideomycetes</taxon>
        <taxon>Dothideomycetes incertae sedis</taxon>
        <taxon>Lineolatales</taxon>
        <taxon>Lineolataceae</taxon>
        <taxon>Lineolata</taxon>
    </lineage>
</organism>
<feature type="compositionally biased region" description="Acidic residues" evidence="3">
    <location>
        <begin position="133"/>
        <end position="154"/>
    </location>
</feature>
<keyword evidence="4" id="KW-0732">Signal</keyword>
<dbReference type="EMBL" id="MU001695">
    <property type="protein sequence ID" value="KAF2453697.1"/>
    <property type="molecule type" value="Genomic_DNA"/>
</dbReference>
<protein>
    <submittedName>
        <fullName evidence="5">Pre-rRNA-processing protein TSR2-domain-containing protein</fullName>
    </submittedName>
</protein>
<evidence type="ECO:0000256" key="1">
    <source>
        <dbReference type="ARBA" id="ARBA00006524"/>
    </source>
</evidence>
<feature type="signal peptide" evidence="4">
    <location>
        <begin position="1"/>
        <end position="30"/>
    </location>
</feature>
<evidence type="ECO:0000256" key="2">
    <source>
        <dbReference type="ARBA" id="ARBA00022552"/>
    </source>
</evidence>
<feature type="chain" id="PRO_5025426932" evidence="4">
    <location>
        <begin position="31"/>
        <end position="184"/>
    </location>
</feature>
<reference evidence="5" key="1">
    <citation type="journal article" date="2020" name="Stud. Mycol.">
        <title>101 Dothideomycetes genomes: a test case for predicting lifestyles and emergence of pathogens.</title>
        <authorList>
            <person name="Haridas S."/>
            <person name="Albert R."/>
            <person name="Binder M."/>
            <person name="Bloem J."/>
            <person name="Labutti K."/>
            <person name="Salamov A."/>
            <person name="Andreopoulos B."/>
            <person name="Baker S."/>
            <person name="Barry K."/>
            <person name="Bills G."/>
            <person name="Bluhm B."/>
            <person name="Cannon C."/>
            <person name="Castanera R."/>
            <person name="Culley D."/>
            <person name="Daum C."/>
            <person name="Ezra D."/>
            <person name="Gonzalez J."/>
            <person name="Henrissat B."/>
            <person name="Kuo A."/>
            <person name="Liang C."/>
            <person name="Lipzen A."/>
            <person name="Lutzoni F."/>
            <person name="Magnuson J."/>
            <person name="Mondo S."/>
            <person name="Nolan M."/>
            <person name="Ohm R."/>
            <person name="Pangilinan J."/>
            <person name="Park H.-J."/>
            <person name="Ramirez L."/>
            <person name="Alfaro M."/>
            <person name="Sun H."/>
            <person name="Tritt A."/>
            <person name="Yoshinaga Y."/>
            <person name="Zwiers L.-H."/>
            <person name="Turgeon B."/>
            <person name="Goodwin S."/>
            <person name="Spatafora J."/>
            <person name="Crous P."/>
            <person name="Grigoriev I."/>
        </authorList>
    </citation>
    <scope>NUCLEOTIDE SEQUENCE</scope>
    <source>
        <strain evidence="5">ATCC 16933</strain>
    </source>
</reference>
<sequence length="184" mass="20450">MAEASPESKSQHFDLAISLILHSWPALSLAVQNQWGGPDSADKRDWLGGVVSDLFAERADTDAQDVEDVLLQVMADEFEVQLEDGSEVEIVARIMRARKETAEGRFEAVREMQTRWREGKGTAKVESVRMEGDAEGEGESDEDEEDEDGDVDMEDAPRLVPAKGKQVPEVDDEGFTKVVSKKKR</sequence>
<accession>A0A6A6NQ97</accession>
<dbReference type="Pfam" id="PF10273">
    <property type="entry name" value="WGG"/>
    <property type="match status" value="1"/>
</dbReference>
<dbReference type="OrthoDB" id="263560at2759"/>